<dbReference type="Proteomes" id="UP001189429">
    <property type="component" value="Unassembled WGS sequence"/>
</dbReference>
<protein>
    <submittedName>
        <fullName evidence="2">Uncharacterized protein</fullName>
    </submittedName>
</protein>
<gene>
    <name evidence="2" type="ORF">PCOR1329_LOCUS1992</name>
</gene>
<evidence type="ECO:0000256" key="1">
    <source>
        <dbReference type="SAM" id="MobiDB-lite"/>
    </source>
</evidence>
<accession>A0ABN9PGZ9</accession>
<feature type="region of interest" description="Disordered" evidence="1">
    <location>
        <begin position="144"/>
        <end position="174"/>
    </location>
</feature>
<evidence type="ECO:0000313" key="2">
    <source>
        <dbReference type="EMBL" id="CAK0790811.1"/>
    </source>
</evidence>
<reference evidence="2" key="1">
    <citation type="submission" date="2023-10" db="EMBL/GenBank/DDBJ databases">
        <authorList>
            <person name="Chen Y."/>
            <person name="Shah S."/>
            <person name="Dougan E. K."/>
            <person name="Thang M."/>
            <person name="Chan C."/>
        </authorList>
    </citation>
    <scope>NUCLEOTIDE SEQUENCE [LARGE SCALE GENOMIC DNA]</scope>
</reference>
<proteinExistence type="predicted"/>
<name>A0ABN9PGZ9_9DINO</name>
<sequence>MLPPAAALPPGAGELPLRAYSAVASSSRLAVASANPAGALPLAVLAADCRLSCSPGHFLSSEAAQRTASLCVPARRGMGACRRPPPPPPPRRGARCQHLVIAWAGEFAERTRSPVLLTVAARGSCSDAGLVVCSVRLLRATRPPSLRGSVPEGSPPTKPPQPNPKAPICPPFPVGGRRETLKNQIWNPCHPPNPKCGSSGFAGVVW</sequence>
<organism evidence="2 3">
    <name type="scientific">Prorocentrum cordatum</name>
    <dbReference type="NCBI Taxonomy" id="2364126"/>
    <lineage>
        <taxon>Eukaryota</taxon>
        <taxon>Sar</taxon>
        <taxon>Alveolata</taxon>
        <taxon>Dinophyceae</taxon>
        <taxon>Prorocentrales</taxon>
        <taxon>Prorocentraceae</taxon>
        <taxon>Prorocentrum</taxon>
    </lineage>
</organism>
<keyword evidence="3" id="KW-1185">Reference proteome</keyword>
<feature type="compositionally biased region" description="Pro residues" evidence="1">
    <location>
        <begin position="153"/>
        <end position="173"/>
    </location>
</feature>
<evidence type="ECO:0000313" key="3">
    <source>
        <dbReference type="Proteomes" id="UP001189429"/>
    </source>
</evidence>
<dbReference type="EMBL" id="CAUYUJ010000487">
    <property type="protein sequence ID" value="CAK0790811.1"/>
    <property type="molecule type" value="Genomic_DNA"/>
</dbReference>
<comment type="caution">
    <text evidence="2">The sequence shown here is derived from an EMBL/GenBank/DDBJ whole genome shotgun (WGS) entry which is preliminary data.</text>
</comment>